<evidence type="ECO:0000313" key="2">
    <source>
        <dbReference type="EMBL" id="HJF91513.1"/>
    </source>
</evidence>
<reference evidence="2" key="1">
    <citation type="journal article" date="2021" name="PeerJ">
        <title>Extensive microbial diversity within the chicken gut microbiome revealed by metagenomics and culture.</title>
        <authorList>
            <person name="Gilroy R."/>
            <person name="Ravi A."/>
            <person name="Getino M."/>
            <person name="Pursley I."/>
            <person name="Horton D.L."/>
            <person name="Alikhan N.F."/>
            <person name="Baker D."/>
            <person name="Gharbi K."/>
            <person name="Hall N."/>
            <person name="Watson M."/>
            <person name="Adriaenssens E.M."/>
            <person name="Foster-Nyarko E."/>
            <person name="Jarju S."/>
            <person name="Secka A."/>
            <person name="Antonio M."/>
            <person name="Oren A."/>
            <person name="Chaudhuri R.R."/>
            <person name="La Ragione R."/>
            <person name="Hildebrand F."/>
            <person name="Pallen M.J."/>
        </authorList>
    </citation>
    <scope>NUCLEOTIDE SEQUENCE</scope>
    <source>
        <strain evidence="2">CHK55-1828</strain>
    </source>
</reference>
<dbReference type="Proteomes" id="UP000717835">
    <property type="component" value="Unassembled WGS sequence"/>
</dbReference>
<dbReference type="AlphaFoldDB" id="A0A921HW09"/>
<accession>A0A921HW09</accession>
<proteinExistence type="predicted"/>
<dbReference type="InterPro" id="IPR011042">
    <property type="entry name" value="6-blade_b-propeller_TolB-like"/>
</dbReference>
<dbReference type="RefSeq" id="WP_276826773.1">
    <property type="nucleotide sequence ID" value="NZ_DYVX01000033.1"/>
</dbReference>
<organism evidence="2 3">
    <name type="scientific">Mediterranea massiliensis</name>
    <dbReference type="NCBI Taxonomy" id="1841865"/>
    <lineage>
        <taxon>Bacteria</taxon>
        <taxon>Pseudomonadati</taxon>
        <taxon>Bacteroidota</taxon>
        <taxon>Bacteroidia</taxon>
        <taxon>Bacteroidales</taxon>
        <taxon>Bacteroidaceae</taxon>
        <taxon>Mediterranea</taxon>
    </lineage>
</organism>
<reference evidence="2" key="2">
    <citation type="submission" date="2021-09" db="EMBL/GenBank/DDBJ databases">
        <authorList>
            <person name="Gilroy R."/>
        </authorList>
    </citation>
    <scope>NUCLEOTIDE SEQUENCE</scope>
    <source>
        <strain evidence="2">CHK55-1828</strain>
    </source>
</reference>
<gene>
    <name evidence="2" type="ORF">K8W02_03880</name>
</gene>
<dbReference type="Pfam" id="PF17170">
    <property type="entry name" value="DUF5128"/>
    <property type="match status" value="1"/>
</dbReference>
<feature type="signal peptide" evidence="1">
    <location>
        <begin position="1"/>
        <end position="21"/>
    </location>
</feature>
<evidence type="ECO:0000256" key="1">
    <source>
        <dbReference type="SAM" id="SignalP"/>
    </source>
</evidence>
<comment type="caution">
    <text evidence="2">The sequence shown here is derived from an EMBL/GenBank/DDBJ whole genome shotgun (WGS) entry which is preliminary data.</text>
</comment>
<dbReference type="SUPFAM" id="SSF63825">
    <property type="entry name" value="YWTD domain"/>
    <property type="match status" value="1"/>
</dbReference>
<sequence>MKKSMPLYLALLLSVFTACHSTNGQSEDNTILLPLNLTSPQKELPLSSFIDSVTTIRLALPDSMFFGSVSRIYFEGNNIYASDSKQNVVFRFDRSGRFLNSIGRQGGGPGEYTELSGFFLGKDCLFLEDLATRRIFSYSPDGTFIRNITFPFSLIYDDIVALPDSNFLCYQLSCSQLDNSNGLWIMNDKGEKVETILQKEEVYPYSSSMFARMTTDTEGIVHAFNPSSGEFYRYDPVRKVISRTYQFQPDVKLKSQFIGHRTTLDIKDERAGCDMAIESDHYLYTLWTIFSDSPRGRGVHVLYHKQTGELTTFERPLIDLPGMFSLGLYVSSNYPNALVLQYSDEYVAEYYPKEYKELEMKENILLVKVLHFK</sequence>
<feature type="chain" id="PRO_5037955170" evidence="1">
    <location>
        <begin position="22"/>
        <end position="373"/>
    </location>
</feature>
<keyword evidence="1" id="KW-0732">Signal</keyword>
<dbReference type="EMBL" id="DYVX01000033">
    <property type="protein sequence ID" value="HJF91513.1"/>
    <property type="molecule type" value="Genomic_DNA"/>
</dbReference>
<evidence type="ECO:0000313" key="3">
    <source>
        <dbReference type="Proteomes" id="UP000717835"/>
    </source>
</evidence>
<protein>
    <submittedName>
        <fullName evidence="2">6-bladed beta-propeller</fullName>
    </submittedName>
</protein>
<dbReference type="Gene3D" id="2.120.10.30">
    <property type="entry name" value="TolB, C-terminal domain"/>
    <property type="match status" value="1"/>
</dbReference>
<name>A0A921HW09_9BACT</name>
<dbReference type="PROSITE" id="PS51257">
    <property type="entry name" value="PROKAR_LIPOPROTEIN"/>
    <property type="match status" value="1"/>
</dbReference>